<evidence type="ECO:0000313" key="2">
    <source>
        <dbReference type="Proteomes" id="UP001487740"/>
    </source>
</evidence>
<reference evidence="1 2" key="1">
    <citation type="submission" date="2023-03" db="EMBL/GenBank/DDBJ databases">
        <title>High-quality genome of Scylla paramamosain provides insights in environmental adaptation.</title>
        <authorList>
            <person name="Zhang L."/>
        </authorList>
    </citation>
    <scope>NUCLEOTIDE SEQUENCE [LARGE SCALE GENOMIC DNA]</scope>
    <source>
        <strain evidence="1">LZ_2023a</strain>
        <tissue evidence="1">Muscle</tissue>
    </source>
</reference>
<proteinExistence type="predicted"/>
<dbReference type="AlphaFoldDB" id="A0AAW0SAG1"/>
<keyword evidence="2" id="KW-1185">Reference proteome</keyword>
<comment type="caution">
    <text evidence="1">The sequence shown here is derived from an EMBL/GenBank/DDBJ whole genome shotgun (WGS) entry which is preliminary data.</text>
</comment>
<dbReference type="Proteomes" id="UP001487740">
    <property type="component" value="Unassembled WGS sequence"/>
</dbReference>
<gene>
    <name evidence="1" type="ORF">O3P69_014187</name>
</gene>
<name>A0AAW0SAG1_SCYPA</name>
<organism evidence="1 2">
    <name type="scientific">Scylla paramamosain</name>
    <name type="common">Mud crab</name>
    <dbReference type="NCBI Taxonomy" id="85552"/>
    <lineage>
        <taxon>Eukaryota</taxon>
        <taxon>Metazoa</taxon>
        <taxon>Ecdysozoa</taxon>
        <taxon>Arthropoda</taxon>
        <taxon>Crustacea</taxon>
        <taxon>Multicrustacea</taxon>
        <taxon>Malacostraca</taxon>
        <taxon>Eumalacostraca</taxon>
        <taxon>Eucarida</taxon>
        <taxon>Decapoda</taxon>
        <taxon>Pleocyemata</taxon>
        <taxon>Brachyura</taxon>
        <taxon>Eubrachyura</taxon>
        <taxon>Portunoidea</taxon>
        <taxon>Portunidae</taxon>
        <taxon>Portuninae</taxon>
        <taxon>Scylla</taxon>
    </lineage>
</organism>
<dbReference type="EMBL" id="JARAKH010006410">
    <property type="protein sequence ID" value="KAK8371757.1"/>
    <property type="molecule type" value="Genomic_DNA"/>
</dbReference>
<protein>
    <submittedName>
        <fullName evidence="1">Uncharacterized protein</fullName>
    </submittedName>
</protein>
<sequence length="80" mass="8772">MYEQQTSEDEKWCVAVVSGDPGQSLLGCCVRRSDAGRAGACEGLLTQKFRIVSIETKQKPSHLIGRQEITISPPFGPELH</sequence>
<evidence type="ECO:0000313" key="1">
    <source>
        <dbReference type="EMBL" id="KAK8371757.1"/>
    </source>
</evidence>
<accession>A0AAW0SAG1</accession>